<dbReference type="AlphaFoldDB" id="B7VQL4"/>
<keyword evidence="2" id="KW-1003">Cell membrane</keyword>
<gene>
    <name evidence="8" type="ordered locus">VS_II0245</name>
</gene>
<dbReference type="PANTHER" id="PTHR30287">
    <property type="entry name" value="MEMBRANE COMPONENT OF PREDICTED ABC SUPERFAMILY METABOLITE UPTAKE TRANSPORTER"/>
    <property type="match status" value="1"/>
</dbReference>
<dbReference type="HOGENOM" id="CLU_012341_0_1_6"/>
<dbReference type="PANTHER" id="PTHR30287:SF2">
    <property type="entry name" value="BLL1001 PROTEIN"/>
    <property type="match status" value="1"/>
</dbReference>
<dbReference type="EMBL" id="FM954973">
    <property type="protein sequence ID" value="CAV25612.1"/>
    <property type="molecule type" value="Genomic_DNA"/>
</dbReference>
<evidence type="ECO:0000256" key="4">
    <source>
        <dbReference type="ARBA" id="ARBA00022989"/>
    </source>
</evidence>
<feature type="transmembrane region" description="Helical" evidence="6">
    <location>
        <begin position="459"/>
        <end position="484"/>
    </location>
</feature>
<keyword evidence="3 6" id="KW-0812">Transmembrane</keyword>
<feature type="transmembrane region" description="Helical" evidence="6">
    <location>
        <begin position="287"/>
        <end position="307"/>
    </location>
</feature>
<sequence length="862" mass="95225">MFKERGSNPKSSNVVSNPMKQTGFAQNQLTHTKLTLNLFAAHYRQSPLQAAAILIGIVLAVTLFVAVQAINLNAKRSYAESTEQLSAQAKNLIIPPAGQNYLSESLYFSLRQSGLSAALPVVEGRVRDGQGRRWSVQGSELIAALTSRARHARLDKQSNTQTKEPNISLFDNALPLPQLLAGEPIVMMSQSQHQNLREVDTLTLDEVLTKVVVLPDEWQLGSRMLMDIGFAQQLLNKQGQLSYIAIFDTKSDTNSNTQDKWQSLIGKQGQWISNNQSTDLGSITDSFHLNLTAMSLLAFLVGLFIAYNGVKYSLLKRNRLLVQIQQAGIAPSIVFSALLVELVLLVTLGASLGFILGIQLSHWLHPTVAITLEQLYGATLLPGTWQWQWLVQALLLTLAATLVACWQHFKQRVRQPLSSHGGFYQAPEASNENQLFVIGSVLTIVALAGLWLSEHHRFTMAWLGVLVVSIPLYLPKTLSVLANWSEKRTQSGLIQYLFAELRELISPLSLAMMALLLAVTANIGMNTLVGSFESTLKQWLEQRLHADIYVSPAQGEIANVERALEQFENVETVYKQYYVDDNLQGLPTLLGTKDKDTLEQTMVFQSHLDDFWTRFYQGEFVAISEPTAVKLGLSLGNQLKLDAIQEKTLIVGAIFHDYGSPNGEVLLAPNLWLESGFTDLPTSLGIKVSGDPQVVYEQLRQQLNLHPSQLYDQAQIKSIALDIFSQTFAITRALNGVTLMVAVIGLFCACFMLLDARKAAIARLYALGVSQRKLMAMVVGQIVVLVAFTLVIALPLGAMVGYVLTDIVTLRAFGWSLNYVWNWSDALSIAAITILVAVFATLIPLWRLVSKPVVSSLQSELL</sequence>
<dbReference type="Proteomes" id="UP000009100">
    <property type="component" value="Chromosome 2"/>
</dbReference>
<keyword evidence="5 6" id="KW-0472">Membrane</keyword>
<feature type="transmembrane region" description="Helical" evidence="6">
    <location>
        <begin position="435"/>
        <end position="453"/>
    </location>
</feature>
<comment type="subcellular location">
    <subcellularLocation>
        <location evidence="1">Cell membrane</location>
        <topology evidence="1">Multi-pass membrane protein</topology>
    </subcellularLocation>
</comment>
<dbReference type="InterPro" id="IPR038766">
    <property type="entry name" value="Membrane_comp_ABC_pdt"/>
</dbReference>
<dbReference type="STRING" id="575788.VS_II0245"/>
<evidence type="ECO:0000259" key="7">
    <source>
        <dbReference type="Pfam" id="PF02687"/>
    </source>
</evidence>
<evidence type="ECO:0000256" key="2">
    <source>
        <dbReference type="ARBA" id="ARBA00022475"/>
    </source>
</evidence>
<feature type="domain" description="ABC3 transporter permease C-terminal" evidence="7">
    <location>
        <begin position="736"/>
        <end position="852"/>
    </location>
</feature>
<evidence type="ECO:0000256" key="3">
    <source>
        <dbReference type="ARBA" id="ARBA00022692"/>
    </source>
</evidence>
<evidence type="ECO:0000313" key="9">
    <source>
        <dbReference type="Proteomes" id="UP000009100"/>
    </source>
</evidence>
<feature type="transmembrane region" description="Helical" evidence="6">
    <location>
        <begin position="733"/>
        <end position="754"/>
    </location>
</feature>
<evidence type="ECO:0000256" key="6">
    <source>
        <dbReference type="SAM" id="Phobius"/>
    </source>
</evidence>
<dbReference type="Pfam" id="PF02687">
    <property type="entry name" value="FtsX"/>
    <property type="match status" value="1"/>
</dbReference>
<dbReference type="GO" id="GO:0005886">
    <property type="term" value="C:plasma membrane"/>
    <property type="evidence" value="ECO:0007669"/>
    <property type="project" value="UniProtKB-SubCell"/>
</dbReference>
<evidence type="ECO:0000256" key="1">
    <source>
        <dbReference type="ARBA" id="ARBA00004651"/>
    </source>
</evidence>
<proteinExistence type="predicted"/>
<dbReference type="InterPro" id="IPR003838">
    <property type="entry name" value="ABC3_permease_C"/>
</dbReference>
<accession>B7VQL4</accession>
<organism evidence="8 9">
    <name type="scientific">Vibrio atlanticus (strain LGP32)</name>
    <name type="common">Vibrio splendidus (strain Mel32)</name>
    <dbReference type="NCBI Taxonomy" id="575788"/>
    <lineage>
        <taxon>Bacteria</taxon>
        <taxon>Pseudomonadati</taxon>
        <taxon>Pseudomonadota</taxon>
        <taxon>Gammaproteobacteria</taxon>
        <taxon>Vibrionales</taxon>
        <taxon>Vibrionaceae</taxon>
        <taxon>Vibrio</taxon>
    </lineage>
</organism>
<evidence type="ECO:0000313" key="8">
    <source>
        <dbReference type="EMBL" id="CAV25612.1"/>
    </source>
</evidence>
<dbReference type="eggNOG" id="COG4591">
    <property type="taxonomic scope" value="Bacteria"/>
</dbReference>
<keyword evidence="4 6" id="KW-1133">Transmembrane helix</keyword>
<dbReference type="eggNOG" id="COG0577">
    <property type="taxonomic scope" value="Bacteria"/>
</dbReference>
<evidence type="ECO:0000256" key="5">
    <source>
        <dbReference type="ARBA" id="ARBA00023136"/>
    </source>
</evidence>
<feature type="transmembrane region" description="Helical" evidence="6">
    <location>
        <begin position="328"/>
        <end position="356"/>
    </location>
</feature>
<name>B7VQL4_VIBA3</name>
<reference evidence="8 9" key="1">
    <citation type="submission" date="2009-02" db="EMBL/GenBank/DDBJ databases">
        <title>Vibrio splendidus str. LGP32 complete genome.</title>
        <authorList>
            <person name="Mazel D."/>
            <person name="Le Roux F."/>
        </authorList>
    </citation>
    <scope>NUCLEOTIDE SEQUENCE [LARGE SCALE GENOMIC DNA]</scope>
    <source>
        <strain evidence="8 9">LGP32</strain>
    </source>
</reference>
<protein>
    <submittedName>
        <fullName evidence="8">ABC transporter: Transmembrane protein</fullName>
    </submittedName>
</protein>
<feature type="transmembrane region" description="Helical" evidence="6">
    <location>
        <begin position="389"/>
        <end position="409"/>
    </location>
</feature>
<feature type="transmembrane region" description="Helical" evidence="6">
    <location>
        <begin position="50"/>
        <end position="70"/>
    </location>
</feature>
<feature type="transmembrane region" description="Helical" evidence="6">
    <location>
        <begin position="504"/>
        <end position="525"/>
    </location>
</feature>
<dbReference type="KEGG" id="vsp:VS_II0245"/>
<feature type="transmembrane region" description="Helical" evidence="6">
    <location>
        <begin position="823"/>
        <end position="846"/>
    </location>
</feature>
<feature type="transmembrane region" description="Helical" evidence="6">
    <location>
        <begin position="774"/>
        <end position="803"/>
    </location>
</feature>